<dbReference type="Proteomes" id="UP000285712">
    <property type="component" value="Unassembled WGS sequence"/>
</dbReference>
<feature type="non-terminal residue" evidence="2">
    <location>
        <position position="1"/>
    </location>
</feature>
<evidence type="ECO:0008006" key="4">
    <source>
        <dbReference type="Google" id="ProtNLM"/>
    </source>
</evidence>
<protein>
    <recommendedName>
        <fullName evidence="4">TIR domain-containing protein</fullName>
    </recommendedName>
</protein>
<sequence length="618" mass="67343">YHVHIRQLLDGLRDEIEERRVVSAALKHQALELHVQHSHDGSRRSGSSSVVSVAASDAYVFLCHGDCHVSFAKALQNQLQAVGIRCKLDQPKPNRQMLAKDHVLDPNCIAVLLVLSDVSTKRRSETLRDQLAFAENRAKPIVPILLSSQVLDMALLYSLSRSSVHHFNASIGMQQSVDNLVPDLRALQRRATHVVSPSGPFQRQTSQAESIQLHPLRESRISGRADGGGLPTYMSPAHRTVRVQPKSTYYQERVVRGVEWNVGPVAAAALSSNNTINSSGRTNFIKQIIFTFVLVCVVTYVLGEHIAAIGLPTAAAAAPFQSAATSTSAVYVSMVSIPIMERVLPLKHLAEELLHRGYRVSIAMPEVVDRYTFAGMDVAASLGIPFVINNPFLLLDIDDPPAYVPAPLSHHPSMEVMTVFQRCMNGYFRLRFRLLNLDLVSSSVNPRTSSHANTVHKAWSTVDDGAPWHAFESWEVYFSPLVAHTAVLQRAAFFVTAGGFHHVQEALCVGRPVLGIPFSAEQVPTFAKAATRLGGLLTSAGGVSEAANVVLAVADRGASALIPAHHTQPVVKTFLLDVYAVYGAVLCGVAVILRTLLSALFSVFQRKSMPDVPKLSTE</sequence>
<gene>
    <name evidence="2" type="ORF">DYB35_011672</name>
</gene>
<comment type="caution">
    <text evidence="2">The sequence shown here is derived from an EMBL/GenBank/DDBJ whole genome shotgun (WGS) entry which is preliminary data.</text>
</comment>
<dbReference type="AlphaFoldDB" id="A0A418D9Q5"/>
<dbReference type="EMBL" id="QUTG01003477">
    <property type="protein sequence ID" value="RHY91417.1"/>
    <property type="molecule type" value="Genomic_DNA"/>
</dbReference>
<keyword evidence="1" id="KW-1133">Transmembrane helix</keyword>
<dbReference type="VEuPathDB" id="FungiDB:H257_01016"/>
<dbReference type="Gene3D" id="3.40.50.2000">
    <property type="entry name" value="Glycogen Phosphorylase B"/>
    <property type="match status" value="1"/>
</dbReference>
<keyword evidence="1" id="KW-0812">Transmembrane</keyword>
<dbReference type="SUPFAM" id="SSF53756">
    <property type="entry name" value="UDP-Glycosyltransferase/glycogen phosphorylase"/>
    <property type="match status" value="1"/>
</dbReference>
<evidence type="ECO:0000313" key="2">
    <source>
        <dbReference type="EMBL" id="RHY91417.1"/>
    </source>
</evidence>
<evidence type="ECO:0000313" key="3">
    <source>
        <dbReference type="Proteomes" id="UP000285712"/>
    </source>
</evidence>
<feature type="transmembrane region" description="Helical" evidence="1">
    <location>
        <begin position="579"/>
        <end position="604"/>
    </location>
</feature>
<reference evidence="2 3" key="1">
    <citation type="submission" date="2018-08" db="EMBL/GenBank/DDBJ databases">
        <title>Aphanomyces genome sequencing and annotation.</title>
        <authorList>
            <person name="Minardi D."/>
            <person name="Oidtmann B."/>
            <person name="Van Der Giezen M."/>
            <person name="Studholme D.J."/>
        </authorList>
    </citation>
    <scope>NUCLEOTIDE SEQUENCE [LARGE SCALE GENOMIC DNA]</scope>
    <source>
        <strain evidence="2 3">Sv</strain>
    </source>
</reference>
<evidence type="ECO:0000256" key="1">
    <source>
        <dbReference type="SAM" id="Phobius"/>
    </source>
</evidence>
<accession>A0A418D9Q5</accession>
<proteinExistence type="predicted"/>
<organism evidence="2 3">
    <name type="scientific">Aphanomyces astaci</name>
    <name type="common">Crayfish plague agent</name>
    <dbReference type="NCBI Taxonomy" id="112090"/>
    <lineage>
        <taxon>Eukaryota</taxon>
        <taxon>Sar</taxon>
        <taxon>Stramenopiles</taxon>
        <taxon>Oomycota</taxon>
        <taxon>Saprolegniomycetes</taxon>
        <taxon>Saprolegniales</taxon>
        <taxon>Verrucalvaceae</taxon>
        <taxon>Aphanomyces</taxon>
    </lineage>
</organism>
<name>A0A418D9Q5_APHAT</name>
<keyword evidence="1" id="KW-0472">Membrane</keyword>